<evidence type="ECO:0000313" key="9">
    <source>
        <dbReference type="EMBL" id="MBW4769187.1"/>
    </source>
</evidence>
<comment type="subcellular location">
    <subcellularLocation>
        <location evidence="1">Cell membrane</location>
        <topology evidence="1">Multi-pass membrane protein</topology>
    </subcellularLocation>
</comment>
<reference evidence="9 10" key="1">
    <citation type="submission" date="2021-07" db="EMBL/GenBank/DDBJ databases">
        <title>Genomic diversity and antimicrobial resistance of Prevotella spp. isolated from chronic lung disease airways.</title>
        <authorList>
            <person name="Webb K.A."/>
            <person name="Olagoke O.S."/>
            <person name="Baird T."/>
            <person name="Neill J."/>
            <person name="Pham A."/>
            <person name="Wells T.J."/>
            <person name="Ramsay K.A."/>
            <person name="Bell S.C."/>
            <person name="Sarovich D.S."/>
            <person name="Price E.P."/>
        </authorList>
    </citation>
    <scope>NUCLEOTIDE SEQUENCE [LARGE SCALE GENOMIC DNA]</scope>
    <source>
        <strain evidence="9 10">SCHI0011.S.12</strain>
    </source>
</reference>
<dbReference type="RefSeq" id="WP_219480813.1">
    <property type="nucleotide sequence ID" value="NZ_JAHXCT010000003.1"/>
</dbReference>
<dbReference type="GO" id="GO:0016746">
    <property type="term" value="F:acyltransferase activity"/>
    <property type="evidence" value="ECO:0007669"/>
    <property type="project" value="UniProtKB-KW"/>
</dbReference>
<dbReference type="PANTHER" id="PTHR40074:SF2">
    <property type="entry name" value="O-ACETYLTRANSFERASE WECH"/>
    <property type="match status" value="1"/>
</dbReference>
<evidence type="ECO:0000259" key="8">
    <source>
        <dbReference type="Pfam" id="PF01757"/>
    </source>
</evidence>
<keyword evidence="5 7" id="KW-1133">Transmembrane helix</keyword>
<dbReference type="PANTHER" id="PTHR40074">
    <property type="entry name" value="O-ACETYLTRANSFERASE WECH"/>
    <property type="match status" value="1"/>
</dbReference>
<evidence type="ECO:0000256" key="4">
    <source>
        <dbReference type="ARBA" id="ARBA00022692"/>
    </source>
</evidence>
<evidence type="ECO:0000256" key="1">
    <source>
        <dbReference type="ARBA" id="ARBA00004651"/>
    </source>
</evidence>
<organism evidence="9 10">
    <name type="scientific">Hoylesella nanceiensis</name>
    <dbReference type="NCBI Taxonomy" id="425941"/>
    <lineage>
        <taxon>Bacteria</taxon>
        <taxon>Pseudomonadati</taxon>
        <taxon>Bacteroidota</taxon>
        <taxon>Bacteroidia</taxon>
        <taxon>Bacteroidales</taxon>
        <taxon>Prevotellaceae</taxon>
        <taxon>Hoylesella</taxon>
    </lineage>
</organism>
<evidence type="ECO:0000256" key="3">
    <source>
        <dbReference type="ARBA" id="ARBA00022475"/>
    </source>
</evidence>
<keyword evidence="9" id="KW-0808">Transferase</keyword>
<keyword evidence="3" id="KW-1003">Cell membrane</keyword>
<feature type="transmembrane region" description="Helical" evidence="7">
    <location>
        <begin position="224"/>
        <end position="242"/>
    </location>
</feature>
<evidence type="ECO:0000256" key="5">
    <source>
        <dbReference type="ARBA" id="ARBA00022989"/>
    </source>
</evidence>
<feature type="transmembrane region" description="Helical" evidence="7">
    <location>
        <begin position="283"/>
        <end position="302"/>
    </location>
</feature>
<dbReference type="Pfam" id="PF01757">
    <property type="entry name" value="Acyl_transf_3"/>
    <property type="match status" value="1"/>
</dbReference>
<keyword evidence="9" id="KW-0012">Acyltransferase</keyword>
<evidence type="ECO:0000256" key="2">
    <source>
        <dbReference type="ARBA" id="ARBA00007400"/>
    </source>
</evidence>
<keyword evidence="10" id="KW-1185">Reference proteome</keyword>
<dbReference type="EMBL" id="JAHXCT010000003">
    <property type="protein sequence ID" value="MBW4769187.1"/>
    <property type="molecule type" value="Genomic_DNA"/>
</dbReference>
<feature type="transmembrane region" description="Helical" evidence="7">
    <location>
        <begin position="23"/>
        <end position="42"/>
    </location>
</feature>
<feature type="transmembrane region" description="Helical" evidence="7">
    <location>
        <begin position="254"/>
        <end position="271"/>
    </location>
</feature>
<feature type="domain" description="Acyltransferase 3" evidence="8">
    <location>
        <begin position="29"/>
        <end position="329"/>
    </location>
</feature>
<feature type="transmembrane region" description="Helical" evidence="7">
    <location>
        <begin position="308"/>
        <end position="329"/>
    </location>
</feature>
<dbReference type="InterPro" id="IPR002656">
    <property type="entry name" value="Acyl_transf_3_dom"/>
</dbReference>
<comment type="caution">
    <text evidence="9">The sequence shown here is derived from an EMBL/GenBank/DDBJ whole genome shotgun (WGS) entry which is preliminary data.</text>
</comment>
<feature type="transmembrane region" description="Helical" evidence="7">
    <location>
        <begin position="194"/>
        <end position="212"/>
    </location>
</feature>
<keyword evidence="4 7" id="KW-0812">Transmembrane</keyword>
<feature type="transmembrane region" description="Helical" evidence="7">
    <location>
        <begin position="130"/>
        <end position="151"/>
    </location>
</feature>
<name>A0ABS6YC98_9BACT</name>
<feature type="transmembrane region" description="Helical" evidence="7">
    <location>
        <begin position="54"/>
        <end position="72"/>
    </location>
</feature>
<comment type="similarity">
    <text evidence="2">Belongs to the acyltransferase 3 family.</text>
</comment>
<keyword evidence="6 7" id="KW-0472">Membrane</keyword>
<evidence type="ECO:0000313" key="10">
    <source>
        <dbReference type="Proteomes" id="UP000788426"/>
    </source>
</evidence>
<dbReference type="Proteomes" id="UP000788426">
    <property type="component" value="Unassembled WGS sequence"/>
</dbReference>
<evidence type="ECO:0000256" key="6">
    <source>
        <dbReference type="ARBA" id="ARBA00023136"/>
    </source>
</evidence>
<protein>
    <submittedName>
        <fullName evidence="9">Acyltransferase</fullName>
    </submittedName>
</protein>
<feature type="transmembrane region" description="Helical" evidence="7">
    <location>
        <begin position="163"/>
        <end position="182"/>
    </location>
</feature>
<evidence type="ECO:0000256" key="7">
    <source>
        <dbReference type="SAM" id="Phobius"/>
    </source>
</evidence>
<proteinExistence type="inferred from homology"/>
<gene>
    <name evidence="9" type="ORF">KZO38_05365</name>
</gene>
<feature type="transmembrane region" description="Helical" evidence="7">
    <location>
        <begin position="92"/>
        <end position="110"/>
    </location>
</feature>
<accession>A0ABS6YC98</accession>
<sequence length="342" mass="40132">MSCSRNRDALTSRPVSIELISKYRTELMGIAMLLVVLFHGYVPQTSWFYGLKRMGNVGVDVFLFLSGIGLWFSWRSHPNLKHFYKQRFLRVYPTWLLLASCFYGFHFYLKSGFSNNVFDLLGDVIAHLDFWLHGELTFWYIPALMALYLISPFYIQLVNRNRLYTWLAIVPIVWCCAVAWITPLHHALWHLEIFWSRISIFLIGINIAPYILQKKTFAPNTRPLLWIMLLFPLSIACYLEQWEHGHYPLFINRMLYIPITISGVLIASEALQHTNKVIKQCWAFLGSISLELYLLHLHFILVPLQRHHLNYFVTLVLCLAISIPLAMLVQRIVSFTLKHINR</sequence>